<keyword evidence="8" id="KW-0418">Kinase</keyword>
<keyword evidence="9" id="KW-1185">Reference proteome</keyword>
<dbReference type="SUPFAM" id="SSF47384">
    <property type="entry name" value="Homodimeric domain of signal transducing histidine kinase"/>
    <property type="match status" value="1"/>
</dbReference>
<keyword evidence="5" id="KW-1133">Transmembrane helix</keyword>
<evidence type="ECO:0000256" key="2">
    <source>
        <dbReference type="ARBA" id="ARBA00012438"/>
    </source>
</evidence>
<evidence type="ECO:0000313" key="8">
    <source>
        <dbReference type="EMBL" id="GAA4399162.1"/>
    </source>
</evidence>
<dbReference type="EC" id="2.7.13.3" evidence="2"/>
<dbReference type="Pfam" id="PF07494">
    <property type="entry name" value="Reg_prop"/>
    <property type="match status" value="4"/>
</dbReference>
<dbReference type="SMART" id="SM00388">
    <property type="entry name" value="HisKA"/>
    <property type="match status" value="1"/>
</dbReference>
<dbReference type="SUPFAM" id="SSF55874">
    <property type="entry name" value="ATPase domain of HSP90 chaperone/DNA topoisomerase II/histidine kinase"/>
    <property type="match status" value="1"/>
</dbReference>
<keyword evidence="4" id="KW-0175">Coiled coil</keyword>
<feature type="coiled-coil region" evidence="4">
    <location>
        <begin position="823"/>
        <end position="860"/>
    </location>
</feature>
<dbReference type="PRINTS" id="PR00344">
    <property type="entry name" value="BCTRLSENSOR"/>
</dbReference>
<dbReference type="Pfam" id="PF07495">
    <property type="entry name" value="Y_Y_Y"/>
    <property type="match status" value="1"/>
</dbReference>
<evidence type="ECO:0000256" key="5">
    <source>
        <dbReference type="SAM" id="Phobius"/>
    </source>
</evidence>
<comment type="caution">
    <text evidence="8">The sequence shown here is derived from an EMBL/GenBank/DDBJ whole genome shotgun (WGS) entry which is preliminary data.</text>
</comment>
<dbReference type="PROSITE" id="PS51257">
    <property type="entry name" value="PROKAR_LIPOPROTEIN"/>
    <property type="match status" value="1"/>
</dbReference>
<dbReference type="SUPFAM" id="SSF63829">
    <property type="entry name" value="Calcium-dependent phosphotriesterase"/>
    <property type="match status" value="3"/>
</dbReference>
<dbReference type="PROSITE" id="PS50109">
    <property type="entry name" value="HIS_KIN"/>
    <property type="match status" value="1"/>
</dbReference>
<dbReference type="InterPro" id="IPR003594">
    <property type="entry name" value="HATPase_dom"/>
</dbReference>
<evidence type="ECO:0000256" key="1">
    <source>
        <dbReference type="ARBA" id="ARBA00000085"/>
    </source>
</evidence>
<dbReference type="PANTHER" id="PTHR43547">
    <property type="entry name" value="TWO-COMPONENT HISTIDINE KINASE"/>
    <property type="match status" value="1"/>
</dbReference>
<feature type="signal peptide" evidence="6">
    <location>
        <begin position="1"/>
        <end position="25"/>
    </location>
</feature>
<keyword evidence="5" id="KW-0472">Membrane</keyword>
<dbReference type="InterPro" id="IPR011110">
    <property type="entry name" value="Reg_prop"/>
</dbReference>
<reference evidence="9" key="1">
    <citation type="journal article" date="2019" name="Int. J. Syst. Evol. Microbiol.">
        <title>The Global Catalogue of Microorganisms (GCM) 10K type strain sequencing project: providing services to taxonomists for standard genome sequencing and annotation.</title>
        <authorList>
            <consortium name="The Broad Institute Genomics Platform"/>
            <consortium name="The Broad Institute Genome Sequencing Center for Infectious Disease"/>
            <person name="Wu L."/>
            <person name="Ma J."/>
        </authorList>
    </citation>
    <scope>NUCLEOTIDE SEQUENCE [LARGE SCALE GENOMIC DNA]</scope>
    <source>
        <strain evidence="9">JCM 17925</strain>
    </source>
</reference>
<dbReference type="EMBL" id="BAABHB010000002">
    <property type="protein sequence ID" value="GAA4399162.1"/>
    <property type="molecule type" value="Genomic_DNA"/>
</dbReference>
<evidence type="ECO:0000256" key="3">
    <source>
        <dbReference type="ARBA" id="ARBA00022553"/>
    </source>
</evidence>
<dbReference type="InterPro" id="IPR036890">
    <property type="entry name" value="HATPase_C_sf"/>
</dbReference>
<name>A0ABP8K175_9BACT</name>
<evidence type="ECO:0000256" key="6">
    <source>
        <dbReference type="SAM" id="SignalP"/>
    </source>
</evidence>
<dbReference type="Pfam" id="PF00512">
    <property type="entry name" value="HisKA"/>
    <property type="match status" value="1"/>
</dbReference>
<feature type="transmembrane region" description="Helical" evidence="5">
    <location>
        <begin position="783"/>
        <end position="801"/>
    </location>
</feature>
<dbReference type="InterPro" id="IPR011123">
    <property type="entry name" value="Y_Y_Y"/>
</dbReference>
<dbReference type="SMART" id="SM00387">
    <property type="entry name" value="HATPase_c"/>
    <property type="match status" value="1"/>
</dbReference>
<evidence type="ECO:0000259" key="7">
    <source>
        <dbReference type="PROSITE" id="PS50109"/>
    </source>
</evidence>
<evidence type="ECO:0000313" key="9">
    <source>
        <dbReference type="Proteomes" id="UP001500936"/>
    </source>
</evidence>
<keyword evidence="8" id="KW-0808">Transferase</keyword>
<feature type="chain" id="PRO_5046257119" description="histidine kinase" evidence="6">
    <location>
        <begin position="26"/>
        <end position="1119"/>
    </location>
</feature>
<evidence type="ECO:0000256" key="4">
    <source>
        <dbReference type="SAM" id="Coils"/>
    </source>
</evidence>
<comment type="catalytic activity">
    <reaction evidence="1">
        <text>ATP + protein L-histidine = ADP + protein N-phospho-L-histidine.</text>
        <dbReference type="EC" id="2.7.13.3"/>
    </reaction>
</comment>
<dbReference type="GO" id="GO:0016301">
    <property type="term" value="F:kinase activity"/>
    <property type="evidence" value="ECO:0007669"/>
    <property type="project" value="UniProtKB-KW"/>
</dbReference>
<dbReference type="Gene3D" id="1.10.287.130">
    <property type="match status" value="1"/>
</dbReference>
<dbReference type="InterPro" id="IPR004358">
    <property type="entry name" value="Sig_transdc_His_kin-like_C"/>
</dbReference>
<dbReference type="InterPro" id="IPR036097">
    <property type="entry name" value="HisK_dim/P_sf"/>
</dbReference>
<organism evidence="8 9">
    <name type="scientific">Nibrella viscosa</name>
    <dbReference type="NCBI Taxonomy" id="1084524"/>
    <lineage>
        <taxon>Bacteria</taxon>
        <taxon>Pseudomonadati</taxon>
        <taxon>Bacteroidota</taxon>
        <taxon>Cytophagia</taxon>
        <taxon>Cytophagales</taxon>
        <taxon>Spirosomataceae</taxon>
        <taxon>Nibrella</taxon>
    </lineage>
</organism>
<keyword evidence="3" id="KW-0597">Phosphoprotein</keyword>
<dbReference type="Pfam" id="PF02518">
    <property type="entry name" value="HATPase_c"/>
    <property type="match status" value="1"/>
</dbReference>
<dbReference type="InterPro" id="IPR013783">
    <property type="entry name" value="Ig-like_fold"/>
</dbReference>
<dbReference type="Gene3D" id="2.130.10.10">
    <property type="entry name" value="YVTN repeat-like/Quinoprotein amine dehydrogenase"/>
    <property type="match status" value="3"/>
</dbReference>
<dbReference type="InterPro" id="IPR003661">
    <property type="entry name" value="HisK_dim/P_dom"/>
</dbReference>
<dbReference type="CDD" id="cd00082">
    <property type="entry name" value="HisKA"/>
    <property type="match status" value="1"/>
</dbReference>
<dbReference type="Proteomes" id="UP001500936">
    <property type="component" value="Unassembled WGS sequence"/>
</dbReference>
<dbReference type="InterPro" id="IPR015943">
    <property type="entry name" value="WD40/YVTN_repeat-like_dom_sf"/>
</dbReference>
<gene>
    <name evidence="8" type="ORF">GCM10023187_10590</name>
</gene>
<protein>
    <recommendedName>
        <fullName evidence="2">histidine kinase</fullName>
        <ecNumber evidence="2">2.7.13.3</ecNumber>
    </recommendedName>
</protein>
<dbReference type="Gene3D" id="3.30.565.10">
    <property type="entry name" value="Histidine kinase-like ATPase, C-terminal domain"/>
    <property type="match status" value="1"/>
</dbReference>
<feature type="domain" description="Histidine kinase" evidence="7">
    <location>
        <begin position="869"/>
        <end position="1119"/>
    </location>
</feature>
<sequence length="1119" mass="125615">MKTLSPLLLLSLTLLLVCSCVESQAQPEFRFEHISTEQGLPQRSVWSLYQDREGFMWFGTINGLVRYDGYQFTGFKPDPRNPTRTLRHNIITAITEDLKGRLWVATLGGGLHQVDKRTGEVIAYPIRPTSTVVWNVLSSVYADKQGHIWTSNQGLARFNPDTKQYKLFPASDLLRQVGSDPQGRIWAGSRDGKVACLDPTTGKYRFFPLPSPKTVRGYIDHKGILWIGTKGEGLFRADTKDDSLRFTPFLVKGVVGKEVNYGFIGEDTSGFLWALTEDKVLRIDPTTGEAINVAPDPVRTGELGQMTFTGMLFDQTGNLWISTYNGVYRVTAHRKAFQAYQVKPTPPSVQLPDNRVTSLLADHTGALWLATSGNAQVGRTKGFYHADAIGKPLKKIWINPTDTSNLAANLVRGLLEDRQGQVWAATPDGLHLYNRTTGQFRHFPTQEPVKQCRMVEDSNGKIWFSVGAAGDKGGIGSFSPASQSFSYYLYKPGQPGGLKDANIYDLMISRENEIWVATTGGGLARLNQQTGKFYCYEASPTFKSGYLNDKDTRALYEDAAGIIWVGTNQGGVHRLDPQTGRITFISTHDGLPSNHIASLTGDDRGNLWIGTDKGLCRFNPKTRTFHTYGIHDGLPDDEFTLGAHQKYQDKLLFGTLNGYVMFNPDSIRHNTAVPPVYITGLKVLDKPRPILSDHLELPYTDNYLSFEFVALNYNAPEKNQYAYKLEGVDKDWVFSGTRRFISYTELRPGDYVFRVKASNNDGVWNEKGTTLYIAIRPPWWRTWWAYSLYVVGFVAGLWAFIQYRSRALRRENRLLEQKVALRTEQIQHQKEEIEAQRDNLEQTLQELKSTQQQLIQKEKMASLGELTAGIAHEIQNPLNFVNNFAEVSVEMADELLESVDKEDISSIRDLSAELKENMSYIAENGQRAAAIVRSMLEHSRSSTGERRPTNLNELADEYLKLAYHGMRAQDPDFQVQLCTQFDGELKPVTIAPQDMGRVLLNLYNNAFYAVRQKQRQIPKMVAGTGEEAESDYQPTVWVSTRQVNGLLELRVKDNGTGIPESIRDKVFQPFFTTKPTGQGTGLGLSLSYDIITKGHGGEMAIESQEGKYATLVVCLPQCS</sequence>
<keyword evidence="5" id="KW-0812">Transmembrane</keyword>
<accession>A0ABP8K175</accession>
<dbReference type="Gene3D" id="2.60.40.10">
    <property type="entry name" value="Immunoglobulins"/>
    <property type="match status" value="1"/>
</dbReference>
<proteinExistence type="predicted"/>
<dbReference type="PANTHER" id="PTHR43547:SF2">
    <property type="entry name" value="HYBRID SIGNAL TRANSDUCTION HISTIDINE KINASE C"/>
    <property type="match status" value="1"/>
</dbReference>
<dbReference type="RefSeq" id="WP_345264683.1">
    <property type="nucleotide sequence ID" value="NZ_BAABHB010000002.1"/>
</dbReference>
<dbReference type="InterPro" id="IPR005467">
    <property type="entry name" value="His_kinase_dom"/>
</dbReference>
<keyword evidence="6" id="KW-0732">Signal</keyword>